<proteinExistence type="predicted"/>
<dbReference type="Proteomes" id="UP000189733">
    <property type="component" value="Unassembled WGS sequence"/>
</dbReference>
<dbReference type="SUPFAM" id="SSF56300">
    <property type="entry name" value="Metallo-dependent phosphatases"/>
    <property type="match status" value="1"/>
</dbReference>
<dbReference type="RefSeq" id="WP_078685767.1">
    <property type="nucleotide sequence ID" value="NZ_FUYA01000009.1"/>
</dbReference>
<dbReference type="InterPro" id="IPR004843">
    <property type="entry name" value="Calcineurin-like_PHP"/>
</dbReference>
<dbReference type="InterPro" id="IPR051158">
    <property type="entry name" value="Metallophosphoesterase_sf"/>
</dbReference>
<dbReference type="PANTHER" id="PTHR31302:SF31">
    <property type="entry name" value="PHOSPHODIESTERASE YAEI"/>
    <property type="match status" value="1"/>
</dbReference>
<evidence type="ECO:0000256" key="1">
    <source>
        <dbReference type="ARBA" id="ARBA00022723"/>
    </source>
</evidence>
<feature type="domain" description="Calcineurin-like phosphoesterase" evidence="3">
    <location>
        <begin position="92"/>
        <end position="252"/>
    </location>
</feature>
<dbReference type="GO" id="GO:0008758">
    <property type="term" value="F:UDP-2,3-diacylglucosamine hydrolase activity"/>
    <property type="evidence" value="ECO:0007669"/>
    <property type="project" value="TreeGrafter"/>
</dbReference>
<evidence type="ECO:0000259" key="3">
    <source>
        <dbReference type="Pfam" id="PF00149"/>
    </source>
</evidence>
<dbReference type="EMBL" id="FUYA01000009">
    <property type="protein sequence ID" value="SKA79075.1"/>
    <property type="molecule type" value="Genomic_DNA"/>
</dbReference>
<dbReference type="Gene3D" id="3.60.21.10">
    <property type="match status" value="1"/>
</dbReference>
<reference evidence="4 5" key="1">
    <citation type="submission" date="2017-02" db="EMBL/GenBank/DDBJ databases">
        <authorList>
            <person name="Peterson S.W."/>
        </authorList>
    </citation>
    <scope>NUCLEOTIDE SEQUENCE [LARGE SCALE GENOMIC DNA]</scope>
    <source>
        <strain evidence="4 5">DSM 18034</strain>
    </source>
</reference>
<dbReference type="PANTHER" id="PTHR31302">
    <property type="entry name" value="TRANSMEMBRANE PROTEIN WITH METALLOPHOSPHOESTERASE DOMAIN-RELATED"/>
    <property type="match status" value="1"/>
</dbReference>
<evidence type="ECO:0000313" key="4">
    <source>
        <dbReference type="EMBL" id="SKA79075.1"/>
    </source>
</evidence>
<dbReference type="GO" id="GO:0016020">
    <property type="term" value="C:membrane"/>
    <property type="evidence" value="ECO:0007669"/>
    <property type="project" value="GOC"/>
</dbReference>
<dbReference type="GO" id="GO:0046872">
    <property type="term" value="F:metal ion binding"/>
    <property type="evidence" value="ECO:0007669"/>
    <property type="project" value="UniProtKB-KW"/>
</dbReference>
<dbReference type="OrthoDB" id="9780884at2"/>
<gene>
    <name evidence="4" type="ORF">SAMN02745702_02486</name>
</gene>
<organism evidence="4 5">
    <name type="scientific">Desulfobaculum bizertense DSM 18034</name>
    <dbReference type="NCBI Taxonomy" id="1121442"/>
    <lineage>
        <taxon>Bacteria</taxon>
        <taxon>Pseudomonadati</taxon>
        <taxon>Thermodesulfobacteriota</taxon>
        <taxon>Desulfovibrionia</taxon>
        <taxon>Desulfovibrionales</taxon>
        <taxon>Desulfovibrionaceae</taxon>
        <taxon>Desulfobaculum</taxon>
    </lineage>
</organism>
<keyword evidence="1" id="KW-0479">Metal-binding</keyword>
<name>A0A1T4WQD8_9BACT</name>
<protein>
    <recommendedName>
        <fullName evidence="3">Calcineurin-like phosphoesterase domain-containing protein</fullName>
    </recommendedName>
</protein>
<accession>A0A1T4WQD8</accession>
<dbReference type="AlphaFoldDB" id="A0A1T4WQD8"/>
<dbReference type="GO" id="GO:0009245">
    <property type="term" value="P:lipid A biosynthetic process"/>
    <property type="evidence" value="ECO:0007669"/>
    <property type="project" value="TreeGrafter"/>
</dbReference>
<dbReference type="STRING" id="1121442.SAMN02745702_02486"/>
<dbReference type="InterPro" id="IPR029052">
    <property type="entry name" value="Metallo-depent_PP-like"/>
</dbReference>
<dbReference type="Pfam" id="PF00149">
    <property type="entry name" value="Metallophos"/>
    <property type="match status" value="1"/>
</dbReference>
<evidence type="ECO:0000313" key="5">
    <source>
        <dbReference type="Proteomes" id="UP000189733"/>
    </source>
</evidence>
<sequence>MNLTDYQRLIDRLGENAGRTRLELQTGHSADFYSGSGRTRFHIENVEWIPRLLKIVLACTGLLGHARRNTLAYKTVLTTHHFQNLPKAFDGFKILQLSDLHLDGILDGGETLCSRIEALDYDLCVMTGDFRFLTVHDYDAPLPVLQKVMESISCEFGTLAILGNHDFLEMVPGIEELGIRVLLNENAVFRKGGQEIAICGVDDPHYYGSDDLSKSLLKTEHLPWKLLLCHSPELYEEAAELFDLYLCGHTHAGQICLPGSIAIISNAACPRRFIRGHWHHGKMKGYTSRGTGSSGLAARLFCPPEITLHELRTAPKSDQGETQ</sequence>
<keyword evidence="5" id="KW-1185">Reference proteome</keyword>
<keyword evidence="2" id="KW-0378">Hydrolase</keyword>
<evidence type="ECO:0000256" key="2">
    <source>
        <dbReference type="ARBA" id="ARBA00022801"/>
    </source>
</evidence>